<accession>A0ABW0QDG9</accession>
<gene>
    <name evidence="5" type="ORF">ACFPP7_18500</name>
</gene>
<evidence type="ECO:0000256" key="1">
    <source>
        <dbReference type="ARBA" id="ARBA00022737"/>
    </source>
</evidence>
<dbReference type="SUPFAM" id="SSF48403">
    <property type="entry name" value="Ankyrin repeat"/>
    <property type="match status" value="1"/>
</dbReference>
<keyword evidence="2 3" id="KW-0040">ANK repeat</keyword>
<proteinExistence type="predicted"/>
<feature type="signal peptide" evidence="4">
    <location>
        <begin position="1"/>
        <end position="31"/>
    </location>
</feature>
<dbReference type="Proteomes" id="UP001596084">
    <property type="component" value="Unassembled WGS sequence"/>
</dbReference>
<keyword evidence="6" id="KW-1185">Reference proteome</keyword>
<evidence type="ECO:0000256" key="2">
    <source>
        <dbReference type="ARBA" id="ARBA00023043"/>
    </source>
</evidence>
<protein>
    <submittedName>
        <fullName evidence="5">Ankyrin repeat domain-containing protein</fullName>
    </submittedName>
</protein>
<dbReference type="PANTHER" id="PTHR24171:SF10">
    <property type="entry name" value="ANKYRIN REPEAT DOMAIN-CONTAINING PROTEIN 29-LIKE"/>
    <property type="match status" value="1"/>
</dbReference>
<keyword evidence="4" id="KW-0732">Signal</keyword>
<feature type="repeat" description="ANK" evidence="3">
    <location>
        <begin position="216"/>
        <end position="242"/>
    </location>
</feature>
<keyword evidence="1" id="KW-0677">Repeat</keyword>
<dbReference type="EMBL" id="JBHSMX010000059">
    <property type="protein sequence ID" value="MFC5522883.1"/>
    <property type="molecule type" value="Genomic_DNA"/>
</dbReference>
<evidence type="ECO:0000256" key="3">
    <source>
        <dbReference type="PROSITE-ProRule" id="PRU00023"/>
    </source>
</evidence>
<sequence length="242" mass="24931">MTPGLFRLPLQLLVLAAACGLAAVAAAPASAQVAPGATEVAAYQGLHAAAHKGDVAQIEKLAAAKSEVKAELDARDGNGRTPIHVATFAKRQGAIRALVKAGANINLLDKDSYDGVTIAAVADDEETLRLLLSLGASAKQVTSRYDGTALIAAAHLGHDGVVRQLIAAGAPLDHVNNLHWTAVIEAIVLGNGGARHQSTLKALIEAGANLQLADRQGNTPLQLAKSRGYGEMVRMLEKAGAR</sequence>
<dbReference type="SMART" id="SM00248">
    <property type="entry name" value="ANK"/>
    <property type="match status" value="5"/>
</dbReference>
<reference evidence="6" key="1">
    <citation type="journal article" date="2019" name="Int. J. Syst. Evol. Microbiol.">
        <title>The Global Catalogue of Microorganisms (GCM) 10K type strain sequencing project: providing services to taxonomists for standard genome sequencing and annotation.</title>
        <authorList>
            <consortium name="The Broad Institute Genomics Platform"/>
            <consortium name="The Broad Institute Genome Sequencing Center for Infectious Disease"/>
            <person name="Wu L."/>
            <person name="Ma J."/>
        </authorList>
    </citation>
    <scope>NUCLEOTIDE SEQUENCE [LARGE SCALE GENOMIC DNA]</scope>
    <source>
        <strain evidence="6">CGMCC 4.7277</strain>
    </source>
</reference>
<dbReference type="PANTHER" id="PTHR24171">
    <property type="entry name" value="ANKYRIN REPEAT DOMAIN-CONTAINING PROTEIN 39-RELATED"/>
    <property type="match status" value="1"/>
</dbReference>
<dbReference type="PROSITE" id="PS51257">
    <property type="entry name" value="PROKAR_LIPOPROTEIN"/>
    <property type="match status" value="1"/>
</dbReference>
<dbReference type="PROSITE" id="PS50297">
    <property type="entry name" value="ANK_REP_REGION"/>
    <property type="match status" value="2"/>
</dbReference>
<feature type="chain" id="PRO_5046203187" evidence="4">
    <location>
        <begin position="32"/>
        <end position="242"/>
    </location>
</feature>
<dbReference type="RefSeq" id="WP_068836094.1">
    <property type="nucleotide sequence ID" value="NZ_JBHSMX010000059.1"/>
</dbReference>
<feature type="repeat" description="ANK" evidence="3">
    <location>
        <begin position="145"/>
        <end position="177"/>
    </location>
</feature>
<evidence type="ECO:0000256" key="4">
    <source>
        <dbReference type="SAM" id="SignalP"/>
    </source>
</evidence>
<organism evidence="5 6">
    <name type="scientific">Polaromonas jejuensis</name>
    <dbReference type="NCBI Taxonomy" id="457502"/>
    <lineage>
        <taxon>Bacteria</taxon>
        <taxon>Pseudomonadati</taxon>
        <taxon>Pseudomonadota</taxon>
        <taxon>Betaproteobacteria</taxon>
        <taxon>Burkholderiales</taxon>
        <taxon>Comamonadaceae</taxon>
        <taxon>Polaromonas</taxon>
    </lineage>
</organism>
<name>A0ABW0QDG9_9BURK</name>
<dbReference type="Gene3D" id="1.25.40.20">
    <property type="entry name" value="Ankyrin repeat-containing domain"/>
    <property type="match status" value="1"/>
</dbReference>
<feature type="repeat" description="ANK" evidence="3">
    <location>
        <begin position="78"/>
        <end position="110"/>
    </location>
</feature>
<evidence type="ECO:0000313" key="5">
    <source>
        <dbReference type="EMBL" id="MFC5522883.1"/>
    </source>
</evidence>
<dbReference type="Pfam" id="PF12796">
    <property type="entry name" value="Ank_2"/>
    <property type="match status" value="2"/>
</dbReference>
<dbReference type="InterPro" id="IPR002110">
    <property type="entry name" value="Ankyrin_rpt"/>
</dbReference>
<evidence type="ECO:0000313" key="6">
    <source>
        <dbReference type="Proteomes" id="UP001596084"/>
    </source>
</evidence>
<dbReference type="InterPro" id="IPR036770">
    <property type="entry name" value="Ankyrin_rpt-contain_sf"/>
</dbReference>
<comment type="caution">
    <text evidence="5">The sequence shown here is derived from an EMBL/GenBank/DDBJ whole genome shotgun (WGS) entry which is preliminary data.</text>
</comment>
<dbReference type="PROSITE" id="PS50088">
    <property type="entry name" value="ANK_REPEAT"/>
    <property type="match status" value="3"/>
</dbReference>